<reference evidence="7" key="2">
    <citation type="submission" date="2023-05" db="EMBL/GenBank/DDBJ databases">
        <authorList>
            <consortium name="Lawrence Berkeley National Laboratory"/>
            <person name="Steindorff A."/>
            <person name="Hensen N."/>
            <person name="Bonometti L."/>
            <person name="Westerberg I."/>
            <person name="Brannstrom I.O."/>
            <person name="Guillou S."/>
            <person name="Cros-Aarteil S."/>
            <person name="Calhoun S."/>
            <person name="Haridas S."/>
            <person name="Kuo A."/>
            <person name="Mondo S."/>
            <person name="Pangilinan J."/>
            <person name="Riley R."/>
            <person name="Labutti K."/>
            <person name="Andreopoulos B."/>
            <person name="Lipzen A."/>
            <person name="Chen C."/>
            <person name="Yanf M."/>
            <person name="Daum C."/>
            <person name="Ng V."/>
            <person name="Clum A."/>
            <person name="Ohm R."/>
            <person name="Martin F."/>
            <person name="Silar P."/>
            <person name="Natvig D."/>
            <person name="Lalanne C."/>
            <person name="Gautier V."/>
            <person name="Ament-Velasquez S.L."/>
            <person name="Kruys A."/>
            <person name="Hutchinson M.I."/>
            <person name="Powell A.J."/>
            <person name="Barry K."/>
            <person name="Miller A.N."/>
            <person name="Grigoriev I.V."/>
            <person name="Debuchy R."/>
            <person name="Gladieux P."/>
            <person name="Thoren M.H."/>
            <person name="Johannesson H."/>
        </authorList>
    </citation>
    <scope>NUCLEOTIDE SEQUENCE</scope>
    <source>
        <strain evidence="7">CBS 123565</strain>
    </source>
</reference>
<dbReference type="GO" id="GO:0016746">
    <property type="term" value="F:acyltransferase activity"/>
    <property type="evidence" value="ECO:0007669"/>
    <property type="project" value="UniProtKB-KW"/>
</dbReference>
<keyword evidence="3 7" id="KW-0012">Acyltransferase</keyword>
<dbReference type="PANTHER" id="PTHR10983:SF16">
    <property type="entry name" value="LYSOCARDIOLIPIN ACYLTRANSFERASE 1"/>
    <property type="match status" value="1"/>
</dbReference>
<dbReference type="CDD" id="cd07990">
    <property type="entry name" value="LPLAT_LCLAT1-like"/>
    <property type="match status" value="1"/>
</dbReference>
<evidence type="ECO:0000313" key="8">
    <source>
        <dbReference type="Proteomes" id="UP001304895"/>
    </source>
</evidence>
<dbReference type="SMART" id="SM00563">
    <property type="entry name" value="PlsC"/>
    <property type="match status" value="1"/>
</dbReference>
<keyword evidence="5" id="KW-1133">Transmembrane helix</keyword>
<sequence>MTADLRQRVPSLRPVEASSPDAGPAPTAHPSGREKHGRLVQILRGVSVAVYFVTCATAIHATQLIGAPLYWINRELFYGYMSLTKQSFGLLITTMTHWWGPTTIRISGDASVADEMRKTEDGLVEFSFPERMVMIANHQIYTDWLYLWWVGYANSPKMHGSLYIILKESLKYIPIVGPGMMFYGFIFMSRKMAVDQPRLAYRLGKLKKQHTAPEGRKYLDPMWLLLFPEGTNASQNGKNRSAKWAEKIGVKNPDHMLLPRSTGCYFCLNELKGTVDYVYDCTVAYEGVARGKFGEVIFTLGGTYIRGQPPKSVNFYWRRFRLDDIPLSNLDEFDVWLRERWYEKDALMEQYITTGRFPPSPAEVLTKGQEAFLETEVRTRYPFEFLQIFTVLGAFGLMVNLALKVWNRFLSVVS</sequence>
<dbReference type="Proteomes" id="UP001304895">
    <property type="component" value="Unassembled WGS sequence"/>
</dbReference>
<gene>
    <name evidence="7" type="ORF">BT67DRAFT_11548</name>
</gene>
<dbReference type="Pfam" id="PF01553">
    <property type="entry name" value="Acyltransferase"/>
    <property type="match status" value="1"/>
</dbReference>
<evidence type="ECO:0000256" key="3">
    <source>
        <dbReference type="ARBA" id="ARBA00023315"/>
    </source>
</evidence>
<feature type="region of interest" description="Disordered" evidence="4">
    <location>
        <begin position="1"/>
        <end position="34"/>
    </location>
</feature>
<name>A0AAN6UT90_9PEZI</name>
<keyword evidence="8" id="KW-1185">Reference proteome</keyword>
<comment type="similarity">
    <text evidence="1">Belongs to the 1-acyl-sn-glycerol-3-phosphate acyltransferase family.</text>
</comment>
<evidence type="ECO:0000256" key="4">
    <source>
        <dbReference type="SAM" id="MobiDB-lite"/>
    </source>
</evidence>
<keyword evidence="2" id="KW-0808">Transferase</keyword>
<feature type="transmembrane region" description="Helical" evidence="5">
    <location>
        <begin position="48"/>
        <end position="72"/>
    </location>
</feature>
<evidence type="ECO:0000256" key="2">
    <source>
        <dbReference type="ARBA" id="ARBA00022679"/>
    </source>
</evidence>
<feature type="transmembrane region" description="Helical" evidence="5">
    <location>
        <begin position="385"/>
        <end position="406"/>
    </location>
</feature>
<dbReference type="InterPro" id="IPR002123">
    <property type="entry name" value="Plipid/glycerol_acylTrfase"/>
</dbReference>
<dbReference type="PANTHER" id="PTHR10983">
    <property type="entry name" value="1-ACYLGLYCEROL-3-PHOSPHATE ACYLTRANSFERASE-RELATED"/>
    <property type="match status" value="1"/>
</dbReference>
<feature type="domain" description="Phospholipid/glycerol acyltransferase" evidence="6">
    <location>
        <begin position="132"/>
        <end position="265"/>
    </location>
</feature>
<evidence type="ECO:0000313" key="7">
    <source>
        <dbReference type="EMBL" id="KAK4138499.1"/>
    </source>
</evidence>
<keyword evidence="5" id="KW-0812">Transmembrane</keyword>
<reference evidence="7" key="1">
    <citation type="journal article" date="2023" name="Mol. Phylogenet. Evol.">
        <title>Genome-scale phylogeny and comparative genomics of the fungal order Sordariales.</title>
        <authorList>
            <person name="Hensen N."/>
            <person name="Bonometti L."/>
            <person name="Westerberg I."/>
            <person name="Brannstrom I.O."/>
            <person name="Guillou S."/>
            <person name="Cros-Aarteil S."/>
            <person name="Calhoun S."/>
            <person name="Haridas S."/>
            <person name="Kuo A."/>
            <person name="Mondo S."/>
            <person name="Pangilinan J."/>
            <person name="Riley R."/>
            <person name="LaButti K."/>
            <person name="Andreopoulos B."/>
            <person name="Lipzen A."/>
            <person name="Chen C."/>
            <person name="Yan M."/>
            <person name="Daum C."/>
            <person name="Ng V."/>
            <person name="Clum A."/>
            <person name="Steindorff A."/>
            <person name="Ohm R.A."/>
            <person name="Martin F."/>
            <person name="Silar P."/>
            <person name="Natvig D.O."/>
            <person name="Lalanne C."/>
            <person name="Gautier V."/>
            <person name="Ament-Velasquez S.L."/>
            <person name="Kruys A."/>
            <person name="Hutchinson M.I."/>
            <person name="Powell A.J."/>
            <person name="Barry K."/>
            <person name="Miller A.N."/>
            <person name="Grigoriev I.V."/>
            <person name="Debuchy R."/>
            <person name="Gladieux P."/>
            <person name="Hiltunen Thoren M."/>
            <person name="Johannesson H."/>
        </authorList>
    </citation>
    <scope>NUCLEOTIDE SEQUENCE</scope>
    <source>
        <strain evidence="7">CBS 123565</strain>
    </source>
</reference>
<proteinExistence type="inferred from homology"/>
<evidence type="ECO:0000259" key="6">
    <source>
        <dbReference type="SMART" id="SM00563"/>
    </source>
</evidence>
<dbReference type="EMBL" id="MU853401">
    <property type="protein sequence ID" value="KAK4138499.1"/>
    <property type="molecule type" value="Genomic_DNA"/>
</dbReference>
<dbReference type="InterPro" id="IPR032098">
    <property type="entry name" value="Acyltransf_C"/>
</dbReference>
<organism evidence="7 8">
    <name type="scientific">Trichocladium antarcticum</name>
    <dbReference type="NCBI Taxonomy" id="1450529"/>
    <lineage>
        <taxon>Eukaryota</taxon>
        <taxon>Fungi</taxon>
        <taxon>Dikarya</taxon>
        <taxon>Ascomycota</taxon>
        <taxon>Pezizomycotina</taxon>
        <taxon>Sordariomycetes</taxon>
        <taxon>Sordariomycetidae</taxon>
        <taxon>Sordariales</taxon>
        <taxon>Chaetomiaceae</taxon>
        <taxon>Trichocladium</taxon>
    </lineage>
</organism>
<dbReference type="GO" id="GO:0036149">
    <property type="term" value="P:phosphatidylinositol acyl-chain remodeling"/>
    <property type="evidence" value="ECO:0007669"/>
    <property type="project" value="TreeGrafter"/>
</dbReference>
<evidence type="ECO:0000256" key="5">
    <source>
        <dbReference type="SAM" id="Phobius"/>
    </source>
</evidence>
<dbReference type="SUPFAM" id="SSF69593">
    <property type="entry name" value="Glycerol-3-phosphate (1)-acyltransferase"/>
    <property type="match status" value="1"/>
</dbReference>
<dbReference type="AlphaFoldDB" id="A0AAN6UT90"/>
<dbReference type="GO" id="GO:0005783">
    <property type="term" value="C:endoplasmic reticulum"/>
    <property type="evidence" value="ECO:0007669"/>
    <property type="project" value="TreeGrafter"/>
</dbReference>
<evidence type="ECO:0000256" key="1">
    <source>
        <dbReference type="ARBA" id="ARBA00008655"/>
    </source>
</evidence>
<comment type="caution">
    <text evidence="7">The sequence shown here is derived from an EMBL/GenBank/DDBJ whole genome shotgun (WGS) entry which is preliminary data.</text>
</comment>
<dbReference type="Pfam" id="PF16076">
    <property type="entry name" value="Acyltransf_C"/>
    <property type="match status" value="1"/>
</dbReference>
<protein>
    <submittedName>
        <fullName evidence="7">Acyltransferase-domain-containing protein</fullName>
    </submittedName>
</protein>
<keyword evidence="5" id="KW-0472">Membrane</keyword>
<accession>A0AAN6UT90</accession>